<dbReference type="AlphaFoldDB" id="A0A1J8QDY2"/>
<dbReference type="Proteomes" id="UP000183567">
    <property type="component" value="Unassembled WGS sequence"/>
</dbReference>
<evidence type="ECO:0000256" key="1">
    <source>
        <dbReference type="SAM" id="MobiDB-lite"/>
    </source>
</evidence>
<sequence>MTMDGSTPCHAPSSPLIPNPYLRTITQIALSPSSLQMDVEGDERRPSKKMSS</sequence>
<dbReference type="EMBL" id="LVVM01001608">
    <property type="protein sequence ID" value="OJA18155.1"/>
    <property type="molecule type" value="Genomic_DNA"/>
</dbReference>
<accession>A0A1J8QDY2</accession>
<keyword evidence="3" id="KW-1185">Reference proteome</keyword>
<feature type="region of interest" description="Disordered" evidence="1">
    <location>
        <begin position="32"/>
        <end position="52"/>
    </location>
</feature>
<comment type="caution">
    <text evidence="2">The sequence shown here is derived from an EMBL/GenBank/DDBJ whole genome shotgun (WGS) entry which is preliminary data.</text>
</comment>
<evidence type="ECO:0000313" key="2">
    <source>
        <dbReference type="EMBL" id="OJA18155.1"/>
    </source>
</evidence>
<proteinExistence type="predicted"/>
<reference evidence="2 3" key="1">
    <citation type="submission" date="2016-03" db="EMBL/GenBank/DDBJ databases">
        <title>Comparative genomics of the ectomycorrhizal sister species Rhizopogon vinicolor and Rhizopogon vesiculosus (Basidiomycota: Boletales) reveals a divergence of the mating type B locus.</title>
        <authorList>
            <person name="Mujic A.B."/>
            <person name="Kuo A."/>
            <person name="Tritt A."/>
            <person name="Lipzen A."/>
            <person name="Chen C."/>
            <person name="Johnson J."/>
            <person name="Sharma A."/>
            <person name="Barry K."/>
            <person name="Grigoriev I.V."/>
            <person name="Spatafora J.W."/>
        </authorList>
    </citation>
    <scope>NUCLEOTIDE SEQUENCE [LARGE SCALE GENOMIC DNA]</scope>
    <source>
        <strain evidence="2 3">AM-OR11-056</strain>
    </source>
</reference>
<name>A0A1J8QDY2_9AGAM</name>
<evidence type="ECO:0000313" key="3">
    <source>
        <dbReference type="Proteomes" id="UP000183567"/>
    </source>
</evidence>
<organism evidence="2 3">
    <name type="scientific">Rhizopogon vesiculosus</name>
    <dbReference type="NCBI Taxonomy" id="180088"/>
    <lineage>
        <taxon>Eukaryota</taxon>
        <taxon>Fungi</taxon>
        <taxon>Dikarya</taxon>
        <taxon>Basidiomycota</taxon>
        <taxon>Agaricomycotina</taxon>
        <taxon>Agaricomycetes</taxon>
        <taxon>Agaricomycetidae</taxon>
        <taxon>Boletales</taxon>
        <taxon>Suillineae</taxon>
        <taxon>Rhizopogonaceae</taxon>
        <taxon>Rhizopogon</taxon>
    </lineage>
</organism>
<gene>
    <name evidence="2" type="ORF">AZE42_13918</name>
</gene>
<protein>
    <submittedName>
        <fullName evidence="2">Uncharacterized protein</fullName>
    </submittedName>
</protein>